<name>A0A654KJC3_TAYEM</name>
<feature type="active site" description="Cysteine sulfenic acid (-SOH) intermediate" evidence="6">
    <location>
        <position position="130"/>
    </location>
</feature>
<dbReference type="InterPro" id="IPR029032">
    <property type="entry name" value="AhpD-like"/>
</dbReference>
<evidence type="ECO:0000313" key="9">
    <source>
        <dbReference type="Proteomes" id="UP000007472"/>
    </source>
</evidence>
<dbReference type="PANTHER" id="PTHR33930:SF7">
    <property type="entry name" value="ALKYL HYDROPEROXIDE REDUCTASE AHPD"/>
    <property type="match status" value="1"/>
</dbReference>
<comment type="catalytic activity">
    <reaction evidence="6">
        <text>N(6)-[(R)-dihydrolipoyl]-L-lysyl-[lipoyl-carrier protein] + a hydroperoxide = N(6)-[(R)-lipoyl]-L-lysyl-[lipoyl-carrier protein] + an alcohol + H2O</text>
        <dbReference type="Rhea" id="RHEA:62636"/>
        <dbReference type="Rhea" id="RHEA-COMP:10502"/>
        <dbReference type="Rhea" id="RHEA-COMP:16355"/>
        <dbReference type="ChEBI" id="CHEBI:15377"/>
        <dbReference type="ChEBI" id="CHEBI:30879"/>
        <dbReference type="ChEBI" id="CHEBI:35924"/>
        <dbReference type="ChEBI" id="CHEBI:83099"/>
        <dbReference type="ChEBI" id="CHEBI:83100"/>
        <dbReference type="EC" id="1.11.1.28"/>
    </reaction>
</comment>
<proteinExistence type="inferred from homology"/>
<dbReference type="NCBIfam" id="TIGR00778">
    <property type="entry name" value="ahpD_dom"/>
    <property type="match status" value="1"/>
</dbReference>
<dbReference type="EC" id="1.11.1.28" evidence="6"/>
<dbReference type="AlphaFoldDB" id="A0A654KJC3"/>
<feature type="domain" description="Carboxymuconolactone decarboxylase-like" evidence="7">
    <location>
        <begin position="90"/>
        <end position="166"/>
    </location>
</feature>
<accession>A0A654KJC3</accession>
<dbReference type="GO" id="GO:0006979">
    <property type="term" value="P:response to oxidative stress"/>
    <property type="evidence" value="ECO:0007669"/>
    <property type="project" value="InterPro"/>
</dbReference>
<dbReference type="GO" id="GO:0051920">
    <property type="term" value="F:peroxiredoxin activity"/>
    <property type="evidence" value="ECO:0007669"/>
    <property type="project" value="InterPro"/>
</dbReference>
<feature type="disulfide bond" evidence="6">
    <location>
        <begin position="127"/>
        <end position="130"/>
    </location>
</feature>
<evidence type="ECO:0000259" key="7">
    <source>
        <dbReference type="Pfam" id="PF02627"/>
    </source>
</evidence>
<comment type="function">
    <text evidence="6">Antioxidant protein with alkyl hydroperoxidase activity. Required for the reduction of the AhpC active site cysteine residues and for the regeneration of the AhpC enzyme activity.</text>
</comment>
<keyword evidence="1 6" id="KW-0575">Peroxidase</keyword>
<evidence type="ECO:0000256" key="2">
    <source>
        <dbReference type="ARBA" id="ARBA00022862"/>
    </source>
</evidence>
<keyword evidence="4 6" id="KW-1015">Disulfide bond</keyword>
<evidence type="ECO:0000256" key="3">
    <source>
        <dbReference type="ARBA" id="ARBA00023002"/>
    </source>
</evidence>
<dbReference type="GO" id="GO:0045454">
    <property type="term" value="P:cell redox homeostasis"/>
    <property type="evidence" value="ECO:0007669"/>
    <property type="project" value="TreeGrafter"/>
</dbReference>
<keyword evidence="3 6" id="KW-0560">Oxidoreductase</keyword>
<evidence type="ECO:0000256" key="5">
    <source>
        <dbReference type="ARBA" id="ARBA00023284"/>
    </source>
</evidence>
<dbReference type="InterPro" id="IPR004675">
    <property type="entry name" value="AhpD_core"/>
</dbReference>
<dbReference type="SUPFAM" id="SSF69118">
    <property type="entry name" value="AhpD-like"/>
    <property type="match status" value="1"/>
</dbReference>
<comment type="similarity">
    <text evidence="6">Belongs to the AhpD family.</text>
</comment>
<reference evidence="8 9" key="1">
    <citation type="journal article" date="2011" name="J. Bacteriol.">
        <title>Genome sequence of Taylorella equigenitalis MCE9, the causative agent of contagious equine metritis.</title>
        <authorList>
            <person name="Hebert L."/>
            <person name="Moumen B."/>
            <person name="Duquesne F."/>
            <person name="Breuil M.F."/>
            <person name="Laugier C."/>
            <person name="Batto J.M."/>
            <person name="Renault P."/>
            <person name="Petry S."/>
        </authorList>
    </citation>
    <scope>NUCLEOTIDE SEQUENCE [LARGE SCALE GENOMIC DNA]</scope>
    <source>
        <strain evidence="8 9">MCE9</strain>
    </source>
</reference>
<dbReference type="InterPro" id="IPR004674">
    <property type="entry name" value="AhpD"/>
</dbReference>
<dbReference type="HAMAP" id="MF_01676">
    <property type="entry name" value="AhpD"/>
    <property type="match status" value="1"/>
</dbReference>
<protein>
    <recommendedName>
        <fullName evidence="6">Alkyl hydroperoxide reductase AhpD</fullName>
        <ecNumber evidence="6">1.11.1.28</ecNumber>
    </recommendedName>
    <alternativeName>
        <fullName evidence="6">Alkylhydroperoxidase AhpD</fullName>
    </alternativeName>
</protein>
<organism evidence="8 9">
    <name type="scientific">Taylorella equigenitalis (strain MCE9)</name>
    <dbReference type="NCBI Taxonomy" id="937774"/>
    <lineage>
        <taxon>Bacteria</taxon>
        <taxon>Pseudomonadati</taxon>
        <taxon>Pseudomonadota</taxon>
        <taxon>Betaproteobacteria</taxon>
        <taxon>Burkholderiales</taxon>
        <taxon>Alcaligenaceae</taxon>
        <taxon>Taylorella</taxon>
    </lineage>
</organism>
<feature type="active site" description="Proton donor" evidence="6">
    <location>
        <position position="127"/>
    </location>
</feature>
<dbReference type="GO" id="GO:0015036">
    <property type="term" value="F:disulfide oxidoreductase activity"/>
    <property type="evidence" value="ECO:0007669"/>
    <property type="project" value="TreeGrafter"/>
</dbReference>
<dbReference type="Gene3D" id="1.20.1290.10">
    <property type="entry name" value="AhpD-like"/>
    <property type="match status" value="1"/>
</dbReference>
<keyword evidence="2 6" id="KW-0049">Antioxidant</keyword>
<gene>
    <name evidence="6" type="primary">ahpD</name>
    <name evidence="8" type="ordered locus">TEQUI_1062</name>
</gene>
<dbReference type="GO" id="GO:0032843">
    <property type="term" value="F:hydroperoxide reductase activity"/>
    <property type="evidence" value="ECO:0007669"/>
    <property type="project" value="InterPro"/>
</dbReference>
<sequence>MEFLNTLKEAIPDWAKDVRLNLDGTIARSSLSEVEVKGVALSAAYALKDKYLVSLFKEGLDQTELHGALTASSLMGMNNTYYPYANLSEELANIPAKLRMNAYATSGGIEKGHFEIYGLAASIIGKCDHCIKAHIKGAKEAGYTTEQIQDVGRIAAVVNAVAGVLASKDSV</sequence>
<evidence type="ECO:0000256" key="4">
    <source>
        <dbReference type="ARBA" id="ARBA00023157"/>
    </source>
</evidence>
<evidence type="ECO:0000313" key="8">
    <source>
        <dbReference type="EMBL" id="ADU91986.1"/>
    </source>
</evidence>
<dbReference type="PANTHER" id="PTHR33930">
    <property type="entry name" value="ALKYL HYDROPEROXIDE REDUCTASE AHPD"/>
    <property type="match status" value="1"/>
</dbReference>
<dbReference type="EMBL" id="CP002456">
    <property type="protein sequence ID" value="ADU91986.1"/>
    <property type="molecule type" value="Genomic_DNA"/>
</dbReference>
<dbReference type="InterPro" id="IPR003779">
    <property type="entry name" value="CMD-like"/>
</dbReference>
<evidence type="ECO:0000256" key="1">
    <source>
        <dbReference type="ARBA" id="ARBA00022559"/>
    </source>
</evidence>
<evidence type="ECO:0000256" key="6">
    <source>
        <dbReference type="HAMAP-Rule" id="MF_01676"/>
    </source>
</evidence>
<keyword evidence="5 6" id="KW-0676">Redox-active center</keyword>
<dbReference type="Proteomes" id="UP000007472">
    <property type="component" value="Chromosome"/>
</dbReference>
<dbReference type="Pfam" id="PF02627">
    <property type="entry name" value="CMD"/>
    <property type="match status" value="1"/>
</dbReference>
<dbReference type="KEGG" id="teq:TEQUI_1062"/>
<feature type="disulfide bond" description="Interchain (with AhpC); in linked form" evidence="6">
    <location>
        <position position="130"/>
    </location>
</feature>